<gene>
    <name evidence="3" type="primary">h1.a</name>
    <name evidence="4" type="synonym">h1.b</name>
</gene>
<organism evidence="3">
    <name type="scientific">Xenoturbella bocki</name>
    <name type="common">Marine worm</name>
    <dbReference type="NCBI Taxonomy" id="242395"/>
    <lineage>
        <taxon>Eukaryota</taxon>
        <taxon>Metazoa</taxon>
        <taxon>Xenacoelomorpha</taxon>
        <taxon>Xenoturbellida</taxon>
        <taxon>Xenoturbellidae</taxon>
        <taxon>Xenoturbella</taxon>
    </lineage>
</organism>
<dbReference type="EMBL" id="AM921661">
    <property type="protein sequence ID" value="CAP53875.1"/>
    <property type="molecule type" value="Genomic_DNA"/>
</dbReference>
<dbReference type="GO" id="GO:0006334">
    <property type="term" value="P:nucleosome assembly"/>
    <property type="evidence" value="ECO:0007669"/>
    <property type="project" value="InterPro"/>
</dbReference>
<dbReference type="InterPro" id="IPR005818">
    <property type="entry name" value="Histone_H1/H5_H15"/>
</dbReference>
<dbReference type="PROSITE" id="PS51504">
    <property type="entry name" value="H15"/>
    <property type="match status" value="1"/>
</dbReference>
<dbReference type="InterPro" id="IPR036390">
    <property type="entry name" value="WH_DNA-bd_sf"/>
</dbReference>
<proteinExistence type="predicted"/>
<feature type="domain" description="H15" evidence="2">
    <location>
        <begin position="19"/>
        <end position="100"/>
    </location>
</feature>
<evidence type="ECO:0000313" key="4">
    <source>
        <dbReference type="EMBL" id="CAP53875.1"/>
    </source>
</evidence>
<accession>D2N2L5</accession>
<feature type="compositionally biased region" description="Basic residues" evidence="1">
    <location>
        <begin position="113"/>
        <end position="143"/>
    </location>
</feature>
<feature type="compositionally biased region" description="Low complexity" evidence="1">
    <location>
        <begin position="144"/>
        <end position="156"/>
    </location>
</feature>
<dbReference type="GO" id="GO:0000786">
    <property type="term" value="C:nucleosome"/>
    <property type="evidence" value="ECO:0007669"/>
    <property type="project" value="InterPro"/>
</dbReference>
<dbReference type="AlphaFoldDB" id="D2N2L5"/>
<dbReference type="EMBL" id="AM921659">
    <property type="protein sequence ID" value="CAP53869.1"/>
    <property type="molecule type" value="Genomic_DNA"/>
</dbReference>
<sequence length="163" mass="17847">MASTSAESKPPAKKKYPVTHPSTLEMMEAALKAIGDKHGSTVQVIKIWILANYKTVRADMIKSMLKNAITKGIETGRLVRPARRGERSVVGLQGRFLLGKPSDDSDSSTKASKPTKRKAVTKKKTPVKKAPVVKKTLRKKTTAKKTVVVKIKSPSKAQKKTKK</sequence>
<name>D2N2L5_XENBC</name>
<dbReference type="SUPFAM" id="SSF46785">
    <property type="entry name" value="Winged helix' DNA-binding domain"/>
    <property type="match status" value="1"/>
</dbReference>
<dbReference type="SMART" id="SM00526">
    <property type="entry name" value="H15"/>
    <property type="match status" value="1"/>
</dbReference>
<dbReference type="Pfam" id="PF00538">
    <property type="entry name" value="Linker_histone"/>
    <property type="match status" value="1"/>
</dbReference>
<dbReference type="Gene3D" id="1.10.10.10">
    <property type="entry name" value="Winged helix-like DNA-binding domain superfamily/Winged helix DNA-binding domain"/>
    <property type="match status" value="1"/>
</dbReference>
<reference evidence="3" key="1">
    <citation type="submission" date="2007-12" db="EMBL/GenBank/DDBJ databases">
        <title>The histone gene complement of Xenoturbella bocki.</title>
        <authorList>
            <person name="Schemmer A.K."/>
            <person name="Hankeln T."/>
        </authorList>
    </citation>
    <scope>NUCLEOTIDE SEQUENCE</scope>
</reference>
<evidence type="ECO:0000313" key="3">
    <source>
        <dbReference type="EMBL" id="CAP53869.1"/>
    </source>
</evidence>
<protein>
    <submittedName>
        <fullName evidence="3">Histone H1</fullName>
    </submittedName>
</protein>
<dbReference type="InterPro" id="IPR036388">
    <property type="entry name" value="WH-like_DNA-bd_sf"/>
</dbReference>
<evidence type="ECO:0000256" key="1">
    <source>
        <dbReference type="SAM" id="MobiDB-lite"/>
    </source>
</evidence>
<feature type="region of interest" description="Disordered" evidence="1">
    <location>
        <begin position="83"/>
        <end position="163"/>
    </location>
</feature>
<evidence type="ECO:0000259" key="2">
    <source>
        <dbReference type="PROSITE" id="PS51504"/>
    </source>
</evidence>
<dbReference type="GO" id="GO:0003677">
    <property type="term" value="F:DNA binding"/>
    <property type="evidence" value="ECO:0007669"/>
    <property type="project" value="InterPro"/>
</dbReference>